<reference evidence="1" key="1">
    <citation type="submission" date="2014-11" db="EMBL/GenBank/DDBJ databases">
        <authorList>
            <person name="Amaro Gonzalez C."/>
        </authorList>
    </citation>
    <scope>NUCLEOTIDE SEQUENCE</scope>
</reference>
<name>A0A0E9VGI7_ANGAN</name>
<sequence length="27" mass="3154">MSRTALLNRSRNGSFITLIRYTESRLP</sequence>
<protein>
    <submittedName>
        <fullName evidence="1">Uncharacterized protein</fullName>
    </submittedName>
</protein>
<organism evidence="1">
    <name type="scientific">Anguilla anguilla</name>
    <name type="common">European freshwater eel</name>
    <name type="synonym">Muraena anguilla</name>
    <dbReference type="NCBI Taxonomy" id="7936"/>
    <lineage>
        <taxon>Eukaryota</taxon>
        <taxon>Metazoa</taxon>
        <taxon>Chordata</taxon>
        <taxon>Craniata</taxon>
        <taxon>Vertebrata</taxon>
        <taxon>Euteleostomi</taxon>
        <taxon>Actinopterygii</taxon>
        <taxon>Neopterygii</taxon>
        <taxon>Teleostei</taxon>
        <taxon>Anguilliformes</taxon>
        <taxon>Anguillidae</taxon>
        <taxon>Anguilla</taxon>
    </lineage>
</organism>
<dbReference type="AlphaFoldDB" id="A0A0E9VGI7"/>
<proteinExistence type="predicted"/>
<dbReference type="EMBL" id="GBXM01032027">
    <property type="protein sequence ID" value="JAH76550.1"/>
    <property type="molecule type" value="Transcribed_RNA"/>
</dbReference>
<evidence type="ECO:0000313" key="1">
    <source>
        <dbReference type="EMBL" id="JAH76550.1"/>
    </source>
</evidence>
<reference evidence="1" key="2">
    <citation type="journal article" date="2015" name="Fish Shellfish Immunol.">
        <title>Early steps in the European eel (Anguilla anguilla)-Vibrio vulnificus interaction in the gills: Role of the RtxA13 toxin.</title>
        <authorList>
            <person name="Callol A."/>
            <person name="Pajuelo D."/>
            <person name="Ebbesson L."/>
            <person name="Teles M."/>
            <person name="MacKenzie S."/>
            <person name="Amaro C."/>
        </authorList>
    </citation>
    <scope>NUCLEOTIDE SEQUENCE</scope>
</reference>
<accession>A0A0E9VGI7</accession>